<evidence type="ECO:0000313" key="1">
    <source>
        <dbReference type="EMBL" id="KAJ9089511.1"/>
    </source>
</evidence>
<evidence type="ECO:0000313" key="2">
    <source>
        <dbReference type="Proteomes" id="UP001165960"/>
    </source>
</evidence>
<keyword evidence="2" id="KW-1185">Reference proteome</keyword>
<dbReference type="EMBL" id="QTSX02000043">
    <property type="protein sequence ID" value="KAJ9089511.1"/>
    <property type="molecule type" value="Genomic_DNA"/>
</dbReference>
<dbReference type="Proteomes" id="UP001165960">
    <property type="component" value="Unassembled WGS sequence"/>
</dbReference>
<name>A0ACC2URY7_9FUNG</name>
<proteinExistence type="predicted"/>
<comment type="caution">
    <text evidence="1">The sequence shown here is derived from an EMBL/GenBank/DDBJ whole genome shotgun (WGS) entry which is preliminary data.</text>
</comment>
<accession>A0ACC2URY7</accession>
<protein>
    <submittedName>
        <fullName evidence="1">Uncharacterized protein</fullName>
    </submittedName>
</protein>
<reference evidence="1" key="1">
    <citation type="submission" date="2022-04" db="EMBL/GenBank/DDBJ databases">
        <title>Genome of the entomopathogenic fungus Entomophthora muscae.</title>
        <authorList>
            <person name="Elya C."/>
            <person name="Lovett B.R."/>
            <person name="Lee E."/>
            <person name="Macias A.M."/>
            <person name="Hajek A.E."/>
            <person name="De Bivort B.L."/>
            <person name="Kasson M.T."/>
            <person name="De Fine Licht H.H."/>
            <person name="Stajich J.E."/>
        </authorList>
    </citation>
    <scope>NUCLEOTIDE SEQUENCE</scope>
    <source>
        <strain evidence="1">Berkeley</strain>
    </source>
</reference>
<sequence length="275" mass="30328">MNLYFKIGVLIHAAWAMSQLDLDRTHQYTHYAAAAYCPGTDFECKSCTGVNGRYVNTLNSELLDTSGYIAVDESDKRIVLAFRGTRDIENDITDLSFLLTAMLGTPFGALVHVGFKAAMESLAPTFLPSIKELVSRPEYADYSVAVVGHSLGGAIASLATVKLHYSLGMAWEKMELYTYGQPRTGNVVFAKWLSQQPLGSSRVVHRNDVIPHLAFGLLGSYVHHQNEVWLREEAVVLCNPSVLEDPNCSYSIPIAQLSLADHLVYFNITLGIYGC</sequence>
<organism evidence="1 2">
    <name type="scientific">Entomophthora muscae</name>
    <dbReference type="NCBI Taxonomy" id="34485"/>
    <lineage>
        <taxon>Eukaryota</taxon>
        <taxon>Fungi</taxon>
        <taxon>Fungi incertae sedis</taxon>
        <taxon>Zoopagomycota</taxon>
        <taxon>Entomophthoromycotina</taxon>
        <taxon>Entomophthoromycetes</taxon>
        <taxon>Entomophthorales</taxon>
        <taxon>Entomophthoraceae</taxon>
        <taxon>Entomophthora</taxon>
    </lineage>
</organism>
<gene>
    <name evidence="1" type="ORF">DSO57_1012212</name>
</gene>